<dbReference type="RefSeq" id="WP_281246954.1">
    <property type="nucleotide sequence ID" value="NZ_FOEF01000020.1"/>
</dbReference>
<name>A0A1H8YMA5_9PSEU</name>
<accession>A0A1H8YMA5</accession>
<sequence>MSETVEALPAAKPEAAGQNHRNREEGSRELFAPRPAAGDQS</sequence>
<evidence type="ECO:0000256" key="1">
    <source>
        <dbReference type="SAM" id="MobiDB-lite"/>
    </source>
</evidence>
<gene>
    <name evidence="2" type="ORF">SAMN04489732_120195</name>
</gene>
<dbReference type="EMBL" id="FOEF01000020">
    <property type="protein sequence ID" value="SEP52528.1"/>
    <property type="molecule type" value="Genomic_DNA"/>
</dbReference>
<reference evidence="2 3" key="1">
    <citation type="submission" date="2016-10" db="EMBL/GenBank/DDBJ databases">
        <authorList>
            <person name="de Groot N.N."/>
        </authorList>
    </citation>
    <scope>NUCLEOTIDE SEQUENCE [LARGE SCALE GENOMIC DNA]</scope>
    <source>
        <strain evidence="2 3">DSM 44993</strain>
    </source>
</reference>
<dbReference type="STRING" id="394193.SAMN04489732_120195"/>
<keyword evidence="3" id="KW-1185">Reference proteome</keyword>
<evidence type="ECO:0000313" key="3">
    <source>
        <dbReference type="Proteomes" id="UP000198582"/>
    </source>
</evidence>
<protein>
    <submittedName>
        <fullName evidence="2">Uncharacterized protein</fullName>
    </submittedName>
</protein>
<proteinExistence type="predicted"/>
<dbReference type="Proteomes" id="UP000198582">
    <property type="component" value="Unassembled WGS sequence"/>
</dbReference>
<dbReference type="AlphaFoldDB" id="A0A1H8YMA5"/>
<evidence type="ECO:0000313" key="2">
    <source>
        <dbReference type="EMBL" id="SEP52528.1"/>
    </source>
</evidence>
<feature type="region of interest" description="Disordered" evidence="1">
    <location>
        <begin position="1"/>
        <end position="41"/>
    </location>
</feature>
<organism evidence="2 3">
    <name type="scientific">Amycolatopsis saalfeldensis</name>
    <dbReference type="NCBI Taxonomy" id="394193"/>
    <lineage>
        <taxon>Bacteria</taxon>
        <taxon>Bacillati</taxon>
        <taxon>Actinomycetota</taxon>
        <taxon>Actinomycetes</taxon>
        <taxon>Pseudonocardiales</taxon>
        <taxon>Pseudonocardiaceae</taxon>
        <taxon>Amycolatopsis</taxon>
    </lineage>
</organism>